<feature type="transmembrane region" description="Helical" evidence="7">
    <location>
        <begin position="161"/>
        <end position="186"/>
    </location>
</feature>
<proteinExistence type="predicted"/>
<evidence type="ECO:0000256" key="8">
    <source>
        <dbReference type="SAM" id="SignalP"/>
    </source>
</evidence>
<dbReference type="InterPro" id="IPR009011">
    <property type="entry name" value="Man6P_isomerase_rcpt-bd_dom_sf"/>
</dbReference>
<dbReference type="PANTHER" id="PTHR15071:SF0">
    <property type="entry name" value="MANNOSE 6-PHOSPHATE RECEPTOR-LIKE PROTEIN 1"/>
    <property type="match status" value="1"/>
</dbReference>
<protein>
    <recommendedName>
        <fullName evidence="11">Intimal thickness related receptor IRP domain-containing protein</fullName>
    </recommendedName>
</protein>
<reference evidence="9 10" key="1">
    <citation type="submission" date="2019-03" db="EMBL/GenBank/DDBJ databases">
        <title>Single cell metagenomics reveals metabolic interactions within the superorganism composed of flagellate Streblomastix strix and complex community of Bacteroidetes bacteria on its surface.</title>
        <authorList>
            <person name="Treitli S.C."/>
            <person name="Kolisko M."/>
            <person name="Husnik F."/>
            <person name="Keeling P."/>
            <person name="Hampl V."/>
        </authorList>
    </citation>
    <scope>NUCLEOTIDE SEQUENCE [LARGE SCALE GENOMIC DNA]</scope>
    <source>
        <strain evidence="9">ST1C</strain>
    </source>
</reference>
<keyword evidence="2 7" id="KW-0812">Transmembrane</keyword>
<dbReference type="AlphaFoldDB" id="A0A5J4X076"/>
<sequence length="233" mass="26005">MLAQLIILTICANALKIGGERFDIENLTLSGDIYYEVEAKSEFTELGRDVLLFNVFAPLSANVTGSCNQTNLSAIAYLNGDLDNCYPVAQYSESVKPVLLQNGQGFSLAYKLQGTQQSLDIIFSCNKIQNLSAYFNQSYHYTINWLHPQACPTSKQLSVGWIFLIVIGSIIALYFLVGIPINVFLLKKRGIQVLPFFGYISNLFEIIKDGALFLISPCIPKKSQYQIFEDTTL</sequence>
<comment type="caution">
    <text evidence="9">The sequence shown here is derived from an EMBL/GenBank/DDBJ whole genome shotgun (WGS) entry which is preliminary data.</text>
</comment>
<evidence type="ECO:0000256" key="4">
    <source>
        <dbReference type="ARBA" id="ARBA00022927"/>
    </source>
</evidence>
<organism evidence="9 10">
    <name type="scientific">Streblomastix strix</name>
    <dbReference type="NCBI Taxonomy" id="222440"/>
    <lineage>
        <taxon>Eukaryota</taxon>
        <taxon>Metamonada</taxon>
        <taxon>Preaxostyla</taxon>
        <taxon>Oxymonadida</taxon>
        <taxon>Streblomastigidae</taxon>
        <taxon>Streblomastix</taxon>
    </lineage>
</organism>
<keyword evidence="6 7" id="KW-0472">Membrane</keyword>
<dbReference type="EMBL" id="SNRW01000545">
    <property type="protein sequence ID" value="KAA6400540.1"/>
    <property type="molecule type" value="Genomic_DNA"/>
</dbReference>
<evidence type="ECO:0000256" key="6">
    <source>
        <dbReference type="ARBA" id="ARBA00023136"/>
    </source>
</evidence>
<evidence type="ECO:0000256" key="2">
    <source>
        <dbReference type="ARBA" id="ARBA00022692"/>
    </source>
</evidence>
<dbReference type="InterPro" id="IPR018939">
    <property type="entry name" value="Autophagy-rel_prot_27"/>
</dbReference>
<comment type="subcellular location">
    <subcellularLocation>
        <location evidence="1">Preautophagosomal structure membrane</location>
        <topology evidence="1">Single-pass type I membrane protein</topology>
    </subcellularLocation>
</comment>
<dbReference type="Proteomes" id="UP000324800">
    <property type="component" value="Unassembled WGS sequence"/>
</dbReference>
<keyword evidence="4" id="KW-0813">Transport</keyword>
<keyword evidence="4" id="KW-0653">Protein transport</keyword>
<evidence type="ECO:0000256" key="3">
    <source>
        <dbReference type="ARBA" id="ARBA00022729"/>
    </source>
</evidence>
<dbReference type="Pfam" id="PF09451">
    <property type="entry name" value="ATG27"/>
    <property type="match status" value="1"/>
</dbReference>
<dbReference type="GO" id="GO:0000139">
    <property type="term" value="C:Golgi membrane"/>
    <property type="evidence" value="ECO:0007669"/>
    <property type="project" value="UniProtKB-SubCell"/>
</dbReference>
<dbReference type="OrthoDB" id="29460at2759"/>
<feature type="chain" id="PRO_5023888776" description="Intimal thickness related receptor IRP domain-containing protein" evidence="8">
    <location>
        <begin position="20"/>
        <end position="233"/>
    </location>
</feature>
<evidence type="ECO:0000313" key="9">
    <source>
        <dbReference type="EMBL" id="KAA6400540.1"/>
    </source>
</evidence>
<accession>A0A5J4X076</accession>
<evidence type="ECO:0000313" key="10">
    <source>
        <dbReference type="Proteomes" id="UP000324800"/>
    </source>
</evidence>
<evidence type="ECO:0000256" key="5">
    <source>
        <dbReference type="ARBA" id="ARBA00022989"/>
    </source>
</evidence>
<evidence type="ECO:0000256" key="1">
    <source>
        <dbReference type="ARBA" id="ARBA00004472"/>
    </source>
</evidence>
<evidence type="ECO:0000256" key="7">
    <source>
        <dbReference type="SAM" id="Phobius"/>
    </source>
</evidence>
<keyword evidence="5 7" id="KW-1133">Transmembrane helix</keyword>
<gene>
    <name evidence="9" type="ORF">EZS28_003934</name>
</gene>
<dbReference type="PANTHER" id="PTHR15071">
    <property type="entry name" value="MANNOSE-6-PHOSPHATE RECEPTOR FAMILY MEMBER"/>
    <property type="match status" value="1"/>
</dbReference>
<evidence type="ECO:0008006" key="11">
    <source>
        <dbReference type="Google" id="ProtNLM"/>
    </source>
</evidence>
<feature type="signal peptide" evidence="8">
    <location>
        <begin position="1"/>
        <end position="19"/>
    </location>
</feature>
<dbReference type="Gene3D" id="2.70.130.10">
    <property type="entry name" value="Mannose-6-phosphate receptor binding domain"/>
    <property type="match status" value="1"/>
</dbReference>
<name>A0A5J4X076_9EUKA</name>
<keyword evidence="3 8" id="KW-0732">Signal</keyword>